<comment type="similarity">
    <text evidence="1">Belongs to the thioesterase family.</text>
</comment>
<comment type="caution">
    <text evidence="3">The sequence shown here is derived from an EMBL/GenBank/DDBJ whole genome shotgun (WGS) entry which is preliminary data.</text>
</comment>
<organism evidence="3 4">
    <name type="scientific">Lactococcus lactis</name>
    <dbReference type="NCBI Taxonomy" id="1358"/>
    <lineage>
        <taxon>Bacteria</taxon>
        <taxon>Bacillati</taxon>
        <taxon>Bacillota</taxon>
        <taxon>Bacilli</taxon>
        <taxon>Lactobacillales</taxon>
        <taxon>Streptococcaceae</taxon>
        <taxon>Lactococcus</taxon>
    </lineage>
</organism>
<dbReference type="EMBL" id="JAWHVL010000006">
    <property type="protein sequence ID" value="MDV2631767.1"/>
    <property type="molecule type" value="Genomic_DNA"/>
</dbReference>
<dbReference type="InterPro" id="IPR012223">
    <property type="entry name" value="TEII"/>
</dbReference>
<dbReference type="PANTHER" id="PTHR11487">
    <property type="entry name" value="THIOESTERASE"/>
    <property type="match status" value="1"/>
</dbReference>
<dbReference type="SUPFAM" id="SSF53474">
    <property type="entry name" value="alpha/beta-Hydrolases"/>
    <property type="match status" value="1"/>
</dbReference>
<evidence type="ECO:0000256" key="1">
    <source>
        <dbReference type="ARBA" id="ARBA00007169"/>
    </source>
</evidence>
<dbReference type="RefSeq" id="WP_012897785.1">
    <property type="nucleotide sequence ID" value="NZ_CP059049.1"/>
</dbReference>
<name>A0AAE4NMN4_9LACT</name>
<dbReference type="Pfam" id="PF00975">
    <property type="entry name" value="Thioesterase"/>
    <property type="match status" value="1"/>
</dbReference>
<evidence type="ECO:0000313" key="3">
    <source>
        <dbReference type="EMBL" id="MDV2631767.1"/>
    </source>
</evidence>
<proteinExistence type="inferred from homology"/>
<feature type="domain" description="Thioesterase" evidence="2">
    <location>
        <begin position="2"/>
        <end position="228"/>
    </location>
</feature>
<gene>
    <name evidence="3" type="ORF">RZO31_02585</name>
</gene>
<dbReference type="InterPro" id="IPR029058">
    <property type="entry name" value="AB_hydrolase_fold"/>
</dbReference>
<dbReference type="InterPro" id="IPR001031">
    <property type="entry name" value="Thioesterase"/>
</dbReference>
<dbReference type="GO" id="GO:0008610">
    <property type="term" value="P:lipid biosynthetic process"/>
    <property type="evidence" value="ECO:0007669"/>
    <property type="project" value="TreeGrafter"/>
</dbReference>
<accession>A0AAE4NMN4</accession>
<sequence length="231" mass="26614">MKLICLPFAGGDFTYFYRFKKYLDTEFDMVELSLNSRGGKISVPNYQSFSEMLEDIFSQINIPDDEDYVLFGHSMGGLLSFELYYKLIEKYKRPPKKIFISACRPPNLIVKKTKVPDENQSNRDYMAEIVKLGGTPAEILDYPDLVDLLAPVLKQDFHNIGNYNFHEKACNIDCPVTVLFGTKDSINKEDIDGWKQFVQNKFDAISFKGDHFFISDHVEEIAKMINEQITA</sequence>
<dbReference type="Gene3D" id="3.40.50.1820">
    <property type="entry name" value="alpha/beta hydrolase"/>
    <property type="match status" value="1"/>
</dbReference>
<reference evidence="3" key="1">
    <citation type="submission" date="2023-10" db="EMBL/GenBank/DDBJ databases">
        <title>Production of high quality cheese from raw caw milk (raw cheese).</title>
        <authorList>
            <person name="Samouris G."/>
        </authorList>
    </citation>
    <scope>NUCLEOTIDE SEQUENCE</scope>
    <source>
        <strain evidence="3">M17-3</strain>
    </source>
</reference>
<evidence type="ECO:0000259" key="2">
    <source>
        <dbReference type="Pfam" id="PF00975"/>
    </source>
</evidence>
<dbReference type="Proteomes" id="UP001186047">
    <property type="component" value="Unassembled WGS sequence"/>
</dbReference>
<dbReference type="AlphaFoldDB" id="A0AAE4NMN4"/>
<protein>
    <submittedName>
        <fullName evidence="3">Thioesterase domain-containing protein</fullName>
    </submittedName>
</protein>
<dbReference type="PANTHER" id="PTHR11487:SF0">
    <property type="entry name" value="S-ACYL FATTY ACID SYNTHASE THIOESTERASE, MEDIUM CHAIN"/>
    <property type="match status" value="1"/>
</dbReference>
<evidence type="ECO:0000313" key="4">
    <source>
        <dbReference type="Proteomes" id="UP001186047"/>
    </source>
</evidence>